<dbReference type="Proteomes" id="UP000095283">
    <property type="component" value="Unplaced"/>
</dbReference>
<dbReference type="SMART" id="SM00389">
    <property type="entry name" value="HOX"/>
    <property type="match status" value="1"/>
</dbReference>
<evidence type="ECO:0000256" key="3">
    <source>
        <dbReference type="ARBA" id="ARBA00023155"/>
    </source>
</evidence>
<evidence type="ECO:0000256" key="6">
    <source>
        <dbReference type="RuleBase" id="RU000682"/>
    </source>
</evidence>
<feature type="region of interest" description="Disordered" evidence="7">
    <location>
        <begin position="274"/>
        <end position="314"/>
    </location>
</feature>
<name>A0A1I7XFG6_HETBA</name>
<dbReference type="InterPro" id="IPR009057">
    <property type="entry name" value="Homeodomain-like_sf"/>
</dbReference>
<dbReference type="GO" id="GO:0030182">
    <property type="term" value="P:neuron differentiation"/>
    <property type="evidence" value="ECO:0007669"/>
    <property type="project" value="UniProtKB-ARBA"/>
</dbReference>
<dbReference type="GO" id="GO:0000977">
    <property type="term" value="F:RNA polymerase II transcription regulatory region sequence-specific DNA binding"/>
    <property type="evidence" value="ECO:0007669"/>
    <property type="project" value="TreeGrafter"/>
</dbReference>
<evidence type="ECO:0000256" key="2">
    <source>
        <dbReference type="ARBA" id="ARBA00023125"/>
    </source>
</evidence>
<evidence type="ECO:0000313" key="10">
    <source>
        <dbReference type="WBParaSite" id="Hba_16260"/>
    </source>
</evidence>
<dbReference type="PROSITE" id="PS50071">
    <property type="entry name" value="HOMEOBOX_2"/>
    <property type="match status" value="1"/>
</dbReference>
<organism evidence="9 10">
    <name type="scientific">Heterorhabditis bacteriophora</name>
    <name type="common">Entomopathogenic nematode worm</name>
    <dbReference type="NCBI Taxonomy" id="37862"/>
    <lineage>
        <taxon>Eukaryota</taxon>
        <taxon>Metazoa</taxon>
        <taxon>Ecdysozoa</taxon>
        <taxon>Nematoda</taxon>
        <taxon>Chromadorea</taxon>
        <taxon>Rhabditida</taxon>
        <taxon>Rhabditina</taxon>
        <taxon>Rhabditomorpha</taxon>
        <taxon>Strongyloidea</taxon>
        <taxon>Heterorhabditidae</taxon>
        <taxon>Heterorhabditis</taxon>
    </lineage>
</organism>
<keyword evidence="9" id="KW-1185">Reference proteome</keyword>
<comment type="subcellular location">
    <subcellularLocation>
        <location evidence="1 5 6">Nucleus</location>
    </subcellularLocation>
</comment>
<feature type="region of interest" description="Disordered" evidence="7">
    <location>
        <begin position="1"/>
        <end position="25"/>
    </location>
</feature>
<dbReference type="SUPFAM" id="SSF46689">
    <property type="entry name" value="Homeodomain-like"/>
    <property type="match status" value="1"/>
</dbReference>
<dbReference type="InterPro" id="IPR001356">
    <property type="entry name" value="HD"/>
</dbReference>
<reference evidence="10" key="1">
    <citation type="submission" date="2016-11" db="UniProtKB">
        <authorList>
            <consortium name="WormBaseParasite"/>
        </authorList>
    </citation>
    <scope>IDENTIFICATION</scope>
</reference>
<feature type="compositionally biased region" description="Low complexity" evidence="7">
    <location>
        <begin position="283"/>
        <end position="306"/>
    </location>
</feature>
<dbReference type="PANTHER" id="PTHR24329">
    <property type="entry name" value="HOMEOBOX PROTEIN ARISTALESS"/>
    <property type="match status" value="1"/>
</dbReference>
<dbReference type="Pfam" id="PF00046">
    <property type="entry name" value="Homeodomain"/>
    <property type="match status" value="1"/>
</dbReference>
<feature type="compositionally biased region" description="Polar residues" evidence="7">
    <location>
        <begin position="1"/>
        <end position="21"/>
    </location>
</feature>
<dbReference type="GO" id="GO:0000981">
    <property type="term" value="F:DNA-binding transcription factor activity, RNA polymerase II-specific"/>
    <property type="evidence" value="ECO:0007669"/>
    <property type="project" value="TreeGrafter"/>
</dbReference>
<keyword evidence="2 5" id="KW-0238">DNA-binding</keyword>
<dbReference type="InterPro" id="IPR050649">
    <property type="entry name" value="Paired_Homeobox_TFs"/>
</dbReference>
<dbReference type="WBParaSite" id="Hba_16260">
    <property type="protein sequence ID" value="Hba_16260"/>
    <property type="gene ID" value="Hba_16260"/>
</dbReference>
<dbReference type="CDD" id="cd00086">
    <property type="entry name" value="homeodomain"/>
    <property type="match status" value="1"/>
</dbReference>
<dbReference type="Gene3D" id="1.10.10.60">
    <property type="entry name" value="Homeodomain-like"/>
    <property type="match status" value="1"/>
</dbReference>
<evidence type="ECO:0000256" key="5">
    <source>
        <dbReference type="PROSITE-ProRule" id="PRU00108"/>
    </source>
</evidence>
<keyword evidence="4 5" id="KW-0539">Nucleus</keyword>
<protein>
    <submittedName>
        <fullName evidence="10">Homeobox domain-containing protein</fullName>
    </submittedName>
</protein>
<keyword evidence="3 5" id="KW-0371">Homeobox</keyword>
<dbReference type="AlphaFoldDB" id="A0A1I7XFG6"/>
<dbReference type="FunFam" id="1.10.10.60:FF:000679">
    <property type="entry name" value="Homeobox protein aristaless"/>
    <property type="match status" value="1"/>
</dbReference>
<sequence length="331" mass="36866">MPEQISHQSSENFNQTTTLFSQAERKPQKDYGTIMNMAQLMMRPDLASMQKQIEQFQAQLGAQLLGASVKPTLPFNSPFAIASLTKSEPKEEEVEQREEKISKLYIYIYIYISISICSLYRTTFSAYQLDELEKVFARTHYPDVFTREELAQRVTLTEARVQVCLYFYVNMYKFALIFWHIHYHLKFNSNYSAAETLMLNPNAVLAAAARRSQSPVAPVATSAAPLISQTPAIAPFAPLAQQDALNMFLPQQIMYMQQWSRAMDALKQLAPSTTVQAPVPEGTPTLAVTPTSSTTPTSPSVATVPSNISPATSTSSANFTDLATLINTPPK</sequence>
<evidence type="ECO:0000259" key="8">
    <source>
        <dbReference type="PROSITE" id="PS50071"/>
    </source>
</evidence>
<evidence type="ECO:0000256" key="1">
    <source>
        <dbReference type="ARBA" id="ARBA00004123"/>
    </source>
</evidence>
<evidence type="ECO:0000256" key="7">
    <source>
        <dbReference type="SAM" id="MobiDB-lite"/>
    </source>
</evidence>
<accession>A0A1I7XFG6</accession>
<dbReference type="PANTHER" id="PTHR24329:SF543">
    <property type="entry name" value="FI01017P-RELATED"/>
    <property type="match status" value="1"/>
</dbReference>
<evidence type="ECO:0000313" key="9">
    <source>
        <dbReference type="Proteomes" id="UP000095283"/>
    </source>
</evidence>
<feature type="DNA-binding region" description="Homeobox" evidence="5">
    <location>
        <begin position="123"/>
        <end position="164"/>
    </location>
</feature>
<evidence type="ECO:0000256" key="4">
    <source>
        <dbReference type="ARBA" id="ARBA00023242"/>
    </source>
</evidence>
<dbReference type="GO" id="GO:0005634">
    <property type="term" value="C:nucleus"/>
    <property type="evidence" value="ECO:0007669"/>
    <property type="project" value="UniProtKB-SubCell"/>
</dbReference>
<proteinExistence type="predicted"/>
<feature type="domain" description="Homeobox" evidence="8">
    <location>
        <begin position="121"/>
        <end position="163"/>
    </location>
</feature>